<dbReference type="RefSeq" id="WP_153740391.1">
    <property type="nucleotide sequence ID" value="NZ_WBMP01000005.1"/>
</dbReference>
<comment type="caution">
    <text evidence="1">The sequence shown here is derived from an EMBL/GenBank/DDBJ whole genome shotgun (WGS) entry which is preliminary data.</text>
</comment>
<dbReference type="EMBL" id="WBMP01000005">
    <property type="protein sequence ID" value="KAE8546155.1"/>
    <property type="molecule type" value="Genomic_DNA"/>
</dbReference>
<dbReference type="SUPFAM" id="SSF51274">
    <property type="entry name" value="Head decoration protein D (gpD, major capsid protein D)"/>
    <property type="match status" value="1"/>
</dbReference>
<gene>
    <name evidence="1" type="ORF">F6453_1401</name>
</gene>
<evidence type="ECO:0000313" key="2">
    <source>
        <dbReference type="Proteomes" id="UP000469950"/>
    </source>
</evidence>
<proteinExistence type="predicted"/>
<accession>A0A833NBL4</accession>
<sequence length="124" mass="12682">MSTLAGTSTDAYTPRELFAGDAPVLTNAYTFAAAQTLAINSIVAFNTSGELVEWVPGAADSTATAVGITCEAVDTTSGAAVNPIYEGGYFNTDALNWPDGTTAAQKQAAFVGTAIHHRTLGYSG</sequence>
<dbReference type="Proteomes" id="UP000469950">
    <property type="component" value="Unassembled WGS sequence"/>
</dbReference>
<dbReference type="InterPro" id="IPR004195">
    <property type="entry name" value="Head_decoration_D"/>
</dbReference>
<dbReference type="AlphaFoldDB" id="A0A833NBL4"/>
<protein>
    <recommendedName>
        <fullName evidence="3">Head decoration protein</fullName>
    </recommendedName>
</protein>
<dbReference type="Pfam" id="PF02924">
    <property type="entry name" value="HDPD"/>
    <property type="match status" value="1"/>
</dbReference>
<reference evidence="1 2" key="1">
    <citation type="submission" date="2019-10" db="EMBL/GenBank/DDBJ databases">
        <title>Draft genome sequence of Marinobacter hydrocarbonoclasticus NCT7M from the microbiome of the marine copepod.</title>
        <authorList>
            <person name="Nuttall R."/>
            <person name="Sharma G."/>
            <person name="Moisander P."/>
        </authorList>
    </citation>
    <scope>NUCLEOTIDE SEQUENCE [LARGE SCALE GENOMIC DNA]</scope>
    <source>
        <strain evidence="1 2">NCT7M</strain>
    </source>
</reference>
<evidence type="ECO:0008006" key="3">
    <source>
        <dbReference type="Google" id="ProtNLM"/>
    </source>
</evidence>
<organism evidence="1 2">
    <name type="scientific">Marinobacter nauticus</name>
    <name type="common">Marinobacter hydrocarbonoclasticus</name>
    <name type="synonym">Marinobacter aquaeolei</name>
    <dbReference type="NCBI Taxonomy" id="2743"/>
    <lineage>
        <taxon>Bacteria</taxon>
        <taxon>Pseudomonadati</taxon>
        <taxon>Pseudomonadota</taxon>
        <taxon>Gammaproteobacteria</taxon>
        <taxon>Pseudomonadales</taxon>
        <taxon>Marinobacteraceae</taxon>
        <taxon>Marinobacter</taxon>
    </lineage>
</organism>
<dbReference type="Gene3D" id="2.40.300.10">
    <property type="entry name" value="Head decoration protein D"/>
    <property type="match status" value="1"/>
</dbReference>
<dbReference type="InterPro" id="IPR036630">
    <property type="entry name" value="Head_decoration_D_sf"/>
</dbReference>
<evidence type="ECO:0000313" key="1">
    <source>
        <dbReference type="EMBL" id="KAE8546155.1"/>
    </source>
</evidence>
<name>A0A833NBL4_MARNT</name>